<dbReference type="PANTHER" id="PTHR43790:SF9">
    <property type="entry name" value="GALACTOFURANOSE TRANSPORTER ATP-BINDING PROTEIN YTFR"/>
    <property type="match status" value="1"/>
</dbReference>
<sequence>MAMTSEEMSNDPVAVETLPPTLRLRNISKVFGATKALDNVSLDVLPGEVHGLLGTNGSGKSTLIKVLAGYHSPEPGGTLEFNSDNVKLPLRPEDFRRLGMSFVHQDLGLVPSLTVLENLRIAEIALAKGGLINWKHEKAAAKTILERYDVNIEIWRRVDELSAVNRALLAIVRAFEDVRRRSEETGKPGLVLLDEPTPFLPRESVNQLFDLVRRIAEQGSSAIFISHDIDEVMEFTDKVTVLRDGRVSGQAETKTATHDDMVELIIGRRLEKTTTTKTASTAKRTVLAKFSDISSKTVKARPFEIGKGEIIGMTGLIGSGYEQLPYLMFGAQRADAGTVQIEGQSPIVLSGLTPKAALEHQFALLPGDRLEKSGVGSISIFENMLLPGITDYSARGFLNNAAMKKEARRLGAQFEVRPNNPEAPLGSLSGGNAQKVLIAKWMKRNPKLLLLDEPTQGVDVGTRDNIFKALRAAAQQGMSIVCASSDAEQLEAVCDRVLIFARGRIIDELTGARLTKDEIMQACYGSLSKLTETDRSQEVIES</sequence>
<dbReference type="CDD" id="cd03216">
    <property type="entry name" value="ABC_Carb_Monos_I"/>
    <property type="match status" value="1"/>
</dbReference>
<keyword evidence="1" id="KW-0813">Transport</keyword>
<keyword evidence="8" id="KW-1185">Reference proteome</keyword>
<evidence type="ECO:0000256" key="3">
    <source>
        <dbReference type="ARBA" id="ARBA00022737"/>
    </source>
</evidence>
<dbReference type="SMART" id="SM00382">
    <property type="entry name" value="AAA"/>
    <property type="match status" value="2"/>
</dbReference>
<dbReference type="PANTHER" id="PTHR43790">
    <property type="entry name" value="CARBOHYDRATE TRANSPORT ATP-BINDING PROTEIN MG119-RELATED"/>
    <property type="match status" value="1"/>
</dbReference>
<proteinExistence type="predicted"/>
<dbReference type="RefSeq" id="WP_245764191.1">
    <property type="nucleotide sequence ID" value="NZ_FPAJ01000001.1"/>
</dbReference>
<dbReference type="CDD" id="cd03215">
    <property type="entry name" value="ABC_Carb_Monos_II"/>
    <property type="match status" value="1"/>
</dbReference>
<gene>
    <name evidence="7" type="ORF">SAMN04488040_1163</name>
</gene>
<evidence type="ECO:0000256" key="2">
    <source>
        <dbReference type="ARBA" id="ARBA00022597"/>
    </source>
</evidence>
<dbReference type="AlphaFoldDB" id="A0A1I6R096"/>
<dbReference type="Proteomes" id="UP000199239">
    <property type="component" value="Unassembled WGS sequence"/>
</dbReference>
<feature type="domain" description="ABC transporter" evidence="6">
    <location>
        <begin position="22"/>
        <end position="269"/>
    </location>
</feature>
<keyword evidence="4" id="KW-0547">Nucleotide-binding</keyword>
<keyword evidence="2" id="KW-0762">Sugar transport</keyword>
<keyword evidence="5 7" id="KW-0067">ATP-binding</keyword>
<dbReference type="EMBL" id="FPAJ01000001">
    <property type="protein sequence ID" value="SFS58082.1"/>
    <property type="molecule type" value="Genomic_DNA"/>
</dbReference>
<dbReference type="GO" id="GO:0016887">
    <property type="term" value="F:ATP hydrolysis activity"/>
    <property type="evidence" value="ECO:0007669"/>
    <property type="project" value="InterPro"/>
</dbReference>
<evidence type="ECO:0000256" key="4">
    <source>
        <dbReference type="ARBA" id="ARBA00022741"/>
    </source>
</evidence>
<evidence type="ECO:0000256" key="5">
    <source>
        <dbReference type="ARBA" id="ARBA00022840"/>
    </source>
</evidence>
<reference evidence="8" key="1">
    <citation type="submission" date="2016-10" db="EMBL/GenBank/DDBJ databases">
        <authorList>
            <person name="Varghese N."/>
            <person name="Submissions S."/>
        </authorList>
    </citation>
    <scope>NUCLEOTIDE SEQUENCE [LARGE SCALE GENOMIC DNA]</scope>
    <source>
        <strain evidence="8">DSM 23422</strain>
    </source>
</reference>
<evidence type="ECO:0000313" key="8">
    <source>
        <dbReference type="Proteomes" id="UP000199239"/>
    </source>
</evidence>
<feature type="domain" description="ABC transporter" evidence="6">
    <location>
        <begin position="282"/>
        <end position="527"/>
    </location>
</feature>
<evidence type="ECO:0000313" key="7">
    <source>
        <dbReference type="EMBL" id="SFS58082.1"/>
    </source>
</evidence>
<dbReference type="InterPro" id="IPR017871">
    <property type="entry name" value="ABC_transporter-like_CS"/>
</dbReference>
<dbReference type="InterPro" id="IPR027417">
    <property type="entry name" value="P-loop_NTPase"/>
</dbReference>
<dbReference type="Gene3D" id="3.40.50.300">
    <property type="entry name" value="P-loop containing nucleotide triphosphate hydrolases"/>
    <property type="match status" value="2"/>
</dbReference>
<evidence type="ECO:0000259" key="6">
    <source>
        <dbReference type="PROSITE" id="PS50893"/>
    </source>
</evidence>
<name>A0A1I6R096_9RHOB</name>
<evidence type="ECO:0000256" key="1">
    <source>
        <dbReference type="ARBA" id="ARBA00022448"/>
    </source>
</evidence>
<dbReference type="GO" id="GO:0005524">
    <property type="term" value="F:ATP binding"/>
    <property type="evidence" value="ECO:0007669"/>
    <property type="project" value="UniProtKB-KW"/>
</dbReference>
<organism evidence="7 8">
    <name type="scientific">Sulfitobacter marinus</name>
    <dbReference type="NCBI Taxonomy" id="394264"/>
    <lineage>
        <taxon>Bacteria</taxon>
        <taxon>Pseudomonadati</taxon>
        <taxon>Pseudomonadota</taxon>
        <taxon>Alphaproteobacteria</taxon>
        <taxon>Rhodobacterales</taxon>
        <taxon>Roseobacteraceae</taxon>
        <taxon>Sulfitobacter</taxon>
    </lineage>
</organism>
<accession>A0A1I6R096</accession>
<dbReference type="Pfam" id="PF00005">
    <property type="entry name" value="ABC_tran"/>
    <property type="match status" value="2"/>
</dbReference>
<dbReference type="InterPro" id="IPR050107">
    <property type="entry name" value="ABC_carbohydrate_import_ATPase"/>
</dbReference>
<dbReference type="InterPro" id="IPR003439">
    <property type="entry name" value="ABC_transporter-like_ATP-bd"/>
</dbReference>
<protein>
    <submittedName>
        <fullName evidence="7">Monosaccharide ABC transporter ATP-binding protein, CUT2 family</fullName>
    </submittedName>
</protein>
<dbReference type="InterPro" id="IPR003593">
    <property type="entry name" value="AAA+_ATPase"/>
</dbReference>
<dbReference type="STRING" id="394264.SAMN04488040_1163"/>
<keyword evidence="3" id="KW-0677">Repeat</keyword>
<dbReference type="PROSITE" id="PS00211">
    <property type="entry name" value="ABC_TRANSPORTER_1"/>
    <property type="match status" value="1"/>
</dbReference>
<dbReference type="SUPFAM" id="SSF52540">
    <property type="entry name" value="P-loop containing nucleoside triphosphate hydrolases"/>
    <property type="match status" value="2"/>
</dbReference>
<dbReference type="PROSITE" id="PS50893">
    <property type="entry name" value="ABC_TRANSPORTER_2"/>
    <property type="match status" value="2"/>
</dbReference>